<gene>
    <name evidence="7" type="ORF">J8F10_10655</name>
</gene>
<dbReference type="Gene3D" id="2.60.120.380">
    <property type="match status" value="2"/>
</dbReference>
<dbReference type="InterPro" id="IPR021190">
    <property type="entry name" value="Pept_M10A"/>
</dbReference>
<dbReference type="Proteomes" id="UP000676565">
    <property type="component" value="Unassembled WGS sequence"/>
</dbReference>
<dbReference type="InterPro" id="IPR001818">
    <property type="entry name" value="Pept_M10_metallopeptidase"/>
</dbReference>
<dbReference type="InterPro" id="IPR024079">
    <property type="entry name" value="MetalloPept_cat_dom_sf"/>
</dbReference>
<feature type="compositionally biased region" description="Low complexity" evidence="5">
    <location>
        <begin position="644"/>
        <end position="661"/>
    </location>
</feature>
<evidence type="ECO:0000259" key="6">
    <source>
        <dbReference type="Pfam" id="PF00413"/>
    </source>
</evidence>
<keyword evidence="3 7" id="KW-0378">Hydrolase</keyword>
<dbReference type="Gene3D" id="3.40.390.10">
    <property type="entry name" value="Collagenase (Catalytic Domain)"/>
    <property type="match status" value="1"/>
</dbReference>
<dbReference type="RefSeq" id="WP_210653806.1">
    <property type="nucleotide sequence ID" value="NZ_JAGKQQ010000001.1"/>
</dbReference>
<keyword evidence="8" id="KW-1185">Reference proteome</keyword>
<sequence>MKFARLGSAFEALEDRSLPTTFGVPWADPEHLTFSFVADGTQTPLGTSSLSQVLNSAGTSAQWKLEILRAFQTWAVNANINIGLVTDGGQVLGAVGAVQGDARFGDIRVAAVGLSPDVLASTSPFSWTGTTLSGDMVLNASAPFGIGSAYDLYSVALHEAGHAFGLDHDHDHDEASAIHSGYEYQTGLSASDIAHLQALYGARRADAYDLAGGNDTVARASAMPRNSVTQLLVSGDLTTMSDVDYYKFTAPAITAMLSNVTVRLKTEGLSLLTARVTVYDSAGRVVASGASADPLNNDLVLTFKPGLFGGNYTIKVEGARNDVFDIGGYKLAVDFLSVTGLLSPITTTLTGVLDGHTDDILATALGVQTNTGTDARFDAVYRGVLEDSYDVDSYRVRTDRYAPGTSVTLNVMVWGLDANPVDARVRVFDANGTAVAFQVLSNDRGLFSVQVLNAVSGKDYYVQVSAREGATKATGGYFFAADFNQIAPLVFDNVANGTVAAGKTTTADTVSLSEAGVYQFALGAQGQKAGDSVTMTVYDGDGNVVFTLTSVAGRPPVTSSQYLKAGTYTVKYAGAKTNSSATGYGLFMTQLSEGVGPYATSTATPPTSAAPPASPPPPSQSPPASPPPSQSPPTSPPASPPPSYSYNGSTGSNSSGYYYSY</sequence>
<dbReference type="EC" id="3.4.24.-" evidence="7"/>
<keyword evidence="2" id="KW-0479">Metal-binding</keyword>
<dbReference type="GO" id="GO:0008237">
    <property type="term" value="F:metallopeptidase activity"/>
    <property type="evidence" value="ECO:0007669"/>
    <property type="project" value="UniProtKB-KW"/>
</dbReference>
<evidence type="ECO:0000313" key="7">
    <source>
        <dbReference type="EMBL" id="MBP3955742.1"/>
    </source>
</evidence>
<reference evidence="7 8" key="1">
    <citation type="submission" date="2021-04" db="EMBL/GenBank/DDBJ databases">
        <authorList>
            <person name="Ivanova A."/>
        </authorList>
    </citation>
    <scope>NUCLEOTIDE SEQUENCE [LARGE SCALE GENOMIC DNA]</scope>
    <source>
        <strain evidence="7 8">G18</strain>
    </source>
</reference>
<accession>A0ABS5BPX3</accession>
<feature type="compositionally biased region" description="Low complexity" evidence="5">
    <location>
        <begin position="597"/>
        <end position="607"/>
    </location>
</feature>
<comment type="caution">
    <text evidence="7">The sequence shown here is derived from an EMBL/GenBank/DDBJ whole genome shotgun (WGS) entry which is preliminary data.</text>
</comment>
<protein>
    <submittedName>
        <fullName evidence="7">Matrixin family metalloprotease</fullName>
        <ecNumber evidence="7">3.4.24.-</ecNumber>
    </submittedName>
</protein>
<keyword evidence="7" id="KW-0482">Metalloprotease</keyword>
<evidence type="ECO:0000256" key="2">
    <source>
        <dbReference type="ARBA" id="ARBA00022723"/>
    </source>
</evidence>
<dbReference type="Pfam" id="PF00413">
    <property type="entry name" value="Peptidase_M10"/>
    <property type="match status" value="1"/>
</dbReference>
<dbReference type="SUPFAM" id="SSF55486">
    <property type="entry name" value="Metalloproteases ('zincins'), catalytic domain"/>
    <property type="match status" value="1"/>
</dbReference>
<evidence type="ECO:0000313" key="8">
    <source>
        <dbReference type="Proteomes" id="UP000676565"/>
    </source>
</evidence>
<organism evidence="7 8">
    <name type="scientific">Gemmata palustris</name>
    <dbReference type="NCBI Taxonomy" id="2822762"/>
    <lineage>
        <taxon>Bacteria</taxon>
        <taxon>Pseudomonadati</taxon>
        <taxon>Planctomycetota</taxon>
        <taxon>Planctomycetia</taxon>
        <taxon>Gemmatales</taxon>
        <taxon>Gemmataceae</taxon>
        <taxon>Gemmata</taxon>
    </lineage>
</organism>
<feature type="compositionally biased region" description="Pro residues" evidence="5">
    <location>
        <begin position="608"/>
        <end position="643"/>
    </location>
</feature>
<dbReference type="PRINTS" id="PR00138">
    <property type="entry name" value="MATRIXIN"/>
</dbReference>
<feature type="domain" description="Peptidase M10 metallopeptidase" evidence="6">
    <location>
        <begin position="117"/>
        <end position="201"/>
    </location>
</feature>
<proteinExistence type="predicted"/>
<evidence type="ECO:0000256" key="4">
    <source>
        <dbReference type="ARBA" id="ARBA00022833"/>
    </source>
</evidence>
<dbReference type="EMBL" id="JAGKQQ010000001">
    <property type="protein sequence ID" value="MBP3955742.1"/>
    <property type="molecule type" value="Genomic_DNA"/>
</dbReference>
<keyword evidence="1" id="KW-0645">Protease</keyword>
<evidence type="ECO:0000256" key="5">
    <source>
        <dbReference type="SAM" id="MobiDB-lite"/>
    </source>
</evidence>
<evidence type="ECO:0000256" key="1">
    <source>
        <dbReference type="ARBA" id="ARBA00022670"/>
    </source>
</evidence>
<name>A0ABS5BPX3_9BACT</name>
<keyword evidence="4" id="KW-0862">Zinc</keyword>
<evidence type="ECO:0000256" key="3">
    <source>
        <dbReference type="ARBA" id="ARBA00022801"/>
    </source>
</evidence>
<feature type="region of interest" description="Disordered" evidence="5">
    <location>
        <begin position="597"/>
        <end position="661"/>
    </location>
</feature>